<evidence type="ECO:0000313" key="3">
    <source>
        <dbReference type="Proteomes" id="UP001064933"/>
    </source>
</evidence>
<keyword evidence="3" id="KW-1185">Reference proteome</keyword>
<evidence type="ECO:0000313" key="2">
    <source>
        <dbReference type="EMBL" id="UXH80276.1"/>
    </source>
</evidence>
<name>A0ABY6B685_9BURK</name>
<reference evidence="2" key="1">
    <citation type="submission" date="2022-10" db="EMBL/GenBank/DDBJ databases">
        <title>Characterization and whole genome sequencing of a new Roseateles species, isolated from fresh water.</title>
        <authorList>
            <person name="Guliayeva D.Y."/>
            <person name="Akhremchuk A.E."/>
            <person name="Sikolenko M.A."/>
            <person name="Valentovich L.N."/>
            <person name="Sidarenka A.V."/>
        </authorList>
    </citation>
    <scope>NUCLEOTIDE SEQUENCE</scope>
    <source>
        <strain evidence="2">BIM B-1768</strain>
    </source>
</reference>
<dbReference type="EMBL" id="CP104562">
    <property type="protein sequence ID" value="UXH80276.1"/>
    <property type="molecule type" value="Genomic_DNA"/>
</dbReference>
<dbReference type="Proteomes" id="UP001064933">
    <property type="component" value="Chromosome"/>
</dbReference>
<sequence>MFTLTKLFGRGRRDRPRGDPPRGADAAGDADDPRAPGHGPGSVARTATVAGVRLAFDLDWSPVEDASAPGPELQRARKIGYNYAAMLPDGRLVGLAKGIQAGPGRPHSAVVLLIERFSSGGAEACVIGIGKQVAFIGLMDRRPVPGFDRLLNSLDAALGLLREFREIHIDQNVRLATNLTDQIANAESLQLNAMFEMPEAASLVRPLINRALIRTVVGGTMAALVVGGSVGGMLWKQHQQRLKDEAAARQAYENDPNRIYENKIDSMLASMGQPGNALLSSWRGILQGLPLSREGWTLQRVECTRVSQECLATWHRNYGNFNDFDAKATGSALSSAGGGQDGDLLKSAITTRHPVQVPRALASAASGALPTLPSLQREHLPLEKDATTLWGSRLQDLTLVASGGGGSTSTTLRPGQLFGPPQVRDIKVVKRPVVSMEWRLVDNIWSLPSIDLPDTAVPDNLTVQLSAGQVTYTLSGSIYAKGKPY</sequence>
<organism evidence="2 3">
    <name type="scientific">Roseateles amylovorans</name>
    <dbReference type="NCBI Taxonomy" id="2978473"/>
    <lineage>
        <taxon>Bacteria</taxon>
        <taxon>Pseudomonadati</taxon>
        <taxon>Pseudomonadota</taxon>
        <taxon>Betaproteobacteria</taxon>
        <taxon>Burkholderiales</taxon>
        <taxon>Sphaerotilaceae</taxon>
        <taxon>Roseateles</taxon>
    </lineage>
</organism>
<feature type="region of interest" description="Disordered" evidence="1">
    <location>
        <begin position="1"/>
        <end position="44"/>
    </location>
</feature>
<evidence type="ECO:0000256" key="1">
    <source>
        <dbReference type="SAM" id="MobiDB-lite"/>
    </source>
</evidence>
<gene>
    <name evidence="2" type="ORF">N4261_10540</name>
</gene>
<dbReference type="RefSeq" id="WP_261760094.1">
    <property type="nucleotide sequence ID" value="NZ_CP104562.2"/>
</dbReference>
<proteinExistence type="predicted"/>
<protein>
    <recommendedName>
        <fullName evidence="4">Type 4b pilus protein PilO2</fullName>
    </recommendedName>
</protein>
<evidence type="ECO:0008006" key="4">
    <source>
        <dbReference type="Google" id="ProtNLM"/>
    </source>
</evidence>
<accession>A0ABY6B685</accession>